<name>A0A8X6LAB4_TRICU</name>
<evidence type="ECO:0000313" key="2">
    <source>
        <dbReference type="Proteomes" id="UP000887116"/>
    </source>
</evidence>
<sequence>MDTPSVRERLWQPCSSSDWDIDFSITLPTLHGVTSRLNTSRGARERDSHDVIGASLIHVSPNPSFHWLLELLEGLPLLYVYRT</sequence>
<reference evidence="1" key="1">
    <citation type="submission" date="2020-07" db="EMBL/GenBank/DDBJ databases">
        <title>Multicomponent nature underlies the extraordinary mechanical properties of spider dragline silk.</title>
        <authorList>
            <person name="Kono N."/>
            <person name="Nakamura H."/>
            <person name="Mori M."/>
            <person name="Yoshida Y."/>
            <person name="Ohtoshi R."/>
            <person name="Malay A.D."/>
            <person name="Moran D.A.P."/>
            <person name="Tomita M."/>
            <person name="Numata K."/>
            <person name="Arakawa K."/>
        </authorList>
    </citation>
    <scope>NUCLEOTIDE SEQUENCE</scope>
</reference>
<dbReference type="OrthoDB" id="10290910at2759"/>
<proteinExistence type="predicted"/>
<protein>
    <submittedName>
        <fullName evidence="1">Uncharacterized protein</fullName>
    </submittedName>
</protein>
<organism evidence="1 2">
    <name type="scientific">Trichonephila clavata</name>
    <name type="common">Joro spider</name>
    <name type="synonym">Nephila clavata</name>
    <dbReference type="NCBI Taxonomy" id="2740835"/>
    <lineage>
        <taxon>Eukaryota</taxon>
        <taxon>Metazoa</taxon>
        <taxon>Ecdysozoa</taxon>
        <taxon>Arthropoda</taxon>
        <taxon>Chelicerata</taxon>
        <taxon>Arachnida</taxon>
        <taxon>Araneae</taxon>
        <taxon>Araneomorphae</taxon>
        <taxon>Entelegynae</taxon>
        <taxon>Araneoidea</taxon>
        <taxon>Nephilidae</taxon>
        <taxon>Trichonephila</taxon>
    </lineage>
</organism>
<keyword evidence="2" id="KW-1185">Reference proteome</keyword>
<accession>A0A8X6LAB4</accession>
<dbReference type="Proteomes" id="UP000887116">
    <property type="component" value="Unassembled WGS sequence"/>
</dbReference>
<gene>
    <name evidence="1" type="ORF">TNCT_209141</name>
</gene>
<dbReference type="AlphaFoldDB" id="A0A8X6LAB4"/>
<evidence type="ECO:0000313" key="1">
    <source>
        <dbReference type="EMBL" id="GFR01317.1"/>
    </source>
</evidence>
<dbReference type="EMBL" id="BMAO01005415">
    <property type="protein sequence ID" value="GFR01317.1"/>
    <property type="molecule type" value="Genomic_DNA"/>
</dbReference>
<comment type="caution">
    <text evidence="1">The sequence shown here is derived from an EMBL/GenBank/DDBJ whole genome shotgun (WGS) entry which is preliminary data.</text>
</comment>